<name>A0A0J8R0C5_COCIT</name>
<evidence type="ECO:0000313" key="2">
    <source>
        <dbReference type="Proteomes" id="UP000054559"/>
    </source>
</evidence>
<dbReference type="Proteomes" id="UP000054559">
    <property type="component" value="Unassembled WGS sequence"/>
</dbReference>
<evidence type="ECO:0000313" key="1">
    <source>
        <dbReference type="EMBL" id="KMU77785.1"/>
    </source>
</evidence>
<dbReference type="EMBL" id="DS268121">
    <property type="protein sequence ID" value="KMU77785.1"/>
    <property type="molecule type" value="Genomic_DNA"/>
</dbReference>
<organism evidence="1 2">
    <name type="scientific">Coccidioides immitis RMSCC 3703</name>
    <dbReference type="NCBI Taxonomy" id="454286"/>
    <lineage>
        <taxon>Eukaryota</taxon>
        <taxon>Fungi</taxon>
        <taxon>Dikarya</taxon>
        <taxon>Ascomycota</taxon>
        <taxon>Pezizomycotina</taxon>
        <taxon>Eurotiomycetes</taxon>
        <taxon>Eurotiomycetidae</taxon>
        <taxon>Onygenales</taxon>
        <taxon>Onygenaceae</taxon>
        <taxon>Coccidioides</taxon>
    </lineage>
</organism>
<dbReference type="AlphaFoldDB" id="A0A0J8R0C5"/>
<protein>
    <submittedName>
        <fullName evidence="1">Uncharacterized protein</fullName>
    </submittedName>
</protein>
<reference evidence="2" key="1">
    <citation type="journal article" date="2010" name="Genome Res.">
        <title>Population genomic sequencing of Coccidioides fungi reveals recent hybridization and transposon control.</title>
        <authorList>
            <person name="Neafsey D.E."/>
            <person name="Barker B.M."/>
            <person name="Sharpton T.J."/>
            <person name="Stajich J.E."/>
            <person name="Park D.J."/>
            <person name="Whiston E."/>
            <person name="Hung C.-Y."/>
            <person name="McMahan C."/>
            <person name="White J."/>
            <person name="Sykes S."/>
            <person name="Heiman D."/>
            <person name="Young S."/>
            <person name="Zeng Q."/>
            <person name="Abouelleil A."/>
            <person name="Aftuck L."/>
            <person name="Bessette D."/>
            <person name="Brown A."/>
            <person name="FitzGerald M."/>
            <person name="Lui A."/>
            <person name="Macdonald J.P."/>
            <person name="Priest M."/>
            <person name="Orbach M.J."/>
            <person name="Galgiani J.N."/>
            <person name="Kirkland T.N."/>
            <person name="Cole G.T."/>
            <person name="Birren B.W."/>
            <person name="Henn M.R."/>
            <person name="Taylor J.W."/>
            <person name="Rounsley S.D."/>
        </authorList>
    </citation>
    <scope>NUCLEOTIDE SEQUENCE [LARGE SCALE GENOMIC DNA]</scope>
    <source>
        <strain evidence="2">RMSCC 3703</strain>
    </source>
</reference>
<accession>A0A0J8R0C5</accession>
<sequence length="119" mass="13795">MTDYRRIIQFVLFKDYNAMQYAKGPWNRYLSPVTVVTVLRKEVQVYREVRKLSDTTSSHAPTCCRNSRTKRAERIKASPSRTVLTASSITREHAIVHRASLEILDLLRVGEEITACNYF</sequence>
<proteinExistence type="predicted"/>
<gene>
    <name evidence="1" type="ORF">CISG_01541</name>
</gene>